<feature type="active site" description="Charge relay system" evidence="3">
    <location>
        <position position="362"/>
    </location>
</feature>
<dbReference type="Pfam" id="PF08840">
    <property type="entry name" value="BAAT_C"/>
    <property type="match status" value="1"/>
</dbReference>
<dbReference type="InterPro" id="IPR029058">
    <property type="entry name" value="AB_hydrolase_fold"/>
</dbReference>
<feature type="domain" description="Acyl-CoA thioester hydrolase/bile acid-CoA amino acid N-acetyltransferase" evidence="4">
    <location>
        <begin position="14"/>
        <end position="143"/>
    </location>
</feature>
<dbReference type="GO" id="GO:0047617">
    <property type="term" value="F:fatty acyl-CoA hydrolase activity"/>
    <property type="evidence" value="ECO:0007669"/>
    <property type="project" value="TreeGrafter"/>
</dbReference>
<gene>
    <name evidence="6" type="ORF">NDU88_000860</name>
</gene>
<keyword evidence="2" id="KW-0443">Lipid metabolism</keyword>
<dbReference type="Gene3D" id="3.40.50.1820">
    <property type="entry name" value="alpha/beta hydrolase"/>
    <property type="match status" value="1"/>
</dbReference>
<dbReference type="InterPro" id="IPR006862">
    <property type="entry name" value="Thio_Ohase/aa_AcTrfase"/>
</dbReference>
<dbReference type="Gene3D" id="2.60.40.2240">
    <property type="entry name" value="Acyl-CoA thioester hydrolase/BAAT N-terminal domain"/>
    <property type="match status" value="1"/>
</dbReference>
<comment type="similarity">
    <text evidence="1">Belongs to the C/M/P thioester hydrolase family.</text>
</comment>
<dbReference type="Pfam" id="PF04775">
    <property type="entry name" value="Bile_Hydr_Trans"/>
    <property type="match status" value="1"/>
</dbReference>
<dbReference type="Proteomes" id="UP001066276">
    <property type="component" value="Chromosome 4_1"/>
</dbReference>
<comment type="caution">
    <text evidence="6">The sequence shown here is derived from an EMBL/GenBank/DDBJ whole genome shotgun (WGS) entry which is preliminary data.</text>
</comment>
<sequence>MIQVTVTPEVSLADEHVRIRVTGLQPNQLVTLRASLKDDKGYAFQSKAYYRGDASGEVDLEHAEASGGSFQGMLPMGLFWALKSVKPFYSLTKRDVIGSPFRITVDVYDAIQTAPVPDALPLASRTTEKWFVAPGVQRMQIKEGRVRGALFLPPGDGPYPGVIDMFGGAGGLVEYRSALLASRGFASLSLAYFGYDDLPHILTEVNLEYFEEAAELLLKHPKVLGPGIGVLAISKGAEIALTIAAFLKQVKATVCINGPTSMNGTPYHYKDLHMPCAPYLTERICWTDFGAVDVSHLLMDPRTPECQKFLIPVERAVGDILFIAGCDDGNLNSKMYAEVLMERLRKHGRKNGRVLFYPGAGHLIEPPGLPFCRISHRTYFAEPVFWGGDLVGHAKAQEHSWLEIQRFFQLHLGYGPLGVSKL</sequence>
<feature type="domain" description="BAAT/Acyl-CoA thioester hydrolase C-terminal" evidence="5">
    <location>
        <begin position="205"/>
        <end position="413"/>
    </location>
</feature>
<name>A0AAV7SXQ2_PLEWA</name>
<dbReference type="GO" id="GO:0006631">
    <property type="term" value="P:fatty acid metabolic process"/>
    <property type="evidence" value="ECO:0007669"/>
    <property type="project" value="UniProtKB-KW"/>
</dbReference>
<organism evidence="6 7">
    <name type="scientific">Pleurodeles waltl</name>
    <name type="common">Iberian ribbed newt</name>
    <dbReference type="NCBI Taxonomy" id="8319"/>
    <lineage>
        <taxon>Eukaryota</taxon>
        <taxon>Metazoa</taxon>
        <taxon>Chordata</taxon>
        <taxon>Craniata</taxon>
        <taxon>Vertebrata</taxon>
        <taxon>Euteleostomi</taxon>
        <taxon>Amphibia</taxon>
        <taxon>Batrachia</taxon>
        <taxon>Caudata</taxon>
        <taxon>Salamandroidea</taxon>
        <taxon>Salamandridae</taxon>
        <taxon>Pleurodelinae</taxon>
        <taxon>Pleurodeles</taxon>
    </lineage>
</organism>
<dbReference type="GO" id="GO:0006637">
    <property type="term" value="P:acyl-CoA metabolic process"/>
    <property type="evidence" value="ECO:0007669"/>
    <property type="project" value="InterPro"/>
</dbReference>
<dbReference type="PIRSF" id="PIRSF016521">
    <property type="entry name" value="Acyl-CoA_hydro"/>
    <property type="match status" value="1"/>
</dbReference>
<dbReference type="EMBL" id="JANPWB010000007">
    <property type="protein sequence ID" value="KAJ1168948.1"/>
    <property type="molecule type" value="Genomic_DNA"/>
</dbReference>
<evidence type="ECO:0000259" key="5">
    <source>
        <dbReference type="Pfam" id="PF08840"/>
    </source>
</evidence>
<evidence type="ECO:0000313" key="6">
    <source>
        <dbReference type="EMBL" id="KAJ1168948.1"/>
    </source>
</evidence>
<dbReference type="InterPro" id="IPR042490">
    <property type="entry name" value="Thio_Ohase/BAAT_N"/>
</dbReference>
<keyword evidence="7" id="KW-1185">Reference proteome</keyword>
<feature type="active site" description="Charge relay system" evidence="3">
    <location>
        <position position="234"/>
    </location>
</feature>
<reference evidence="6" key="1">
    <citation type="journal article" date="2022" name="bioRxiv">
        <title>Sequencing and chromosome-scale assembly of the giantPleurodeles waltlgenome.</title>
        <authorList>
            <person name="Brown T."/>
            <person name="Elewa A."/>
            <person name="Iarovenko S."/>
            <person name="Subramanian E."/>
            <person name="Araus A.J."/>
            <person name="Petzold A."/>
            <person name="Susuki M."/>
            <person name="Suzuki K.-i.T."/>
            <person name="Hayashi T."/>
            <person name="Toyoda A."/>
            <person name="Oliveira C."/>
            <person name="Osipova E."/>
            <person name="Leigh N.D."/>
            <person name="Simon A."/>
            <person name="Yun M.H."/>
        </authorList>
    </citation>
    <scope>NUCLEOTIDE SEQUENCE</scope>
    <source>
        <strain evidence="6">20211129_DDA</strain>
        <tissue evidence="6">Liver</tissue>
    </source>
</reference>
<protein>
    <submittedName>
        <fullName evidence="6">Uncharacterized protein</fullName>
    </submittedName>
</protein>
<evidence type="ECO:0000256" key="3">
    <source>
        <dbReference type="PIRSR" id="PIRSR016521-1"/>
    </source>
</evidence>
<evidence type="ECO:0000259" key="4">
    <source>
        <dbReference type="Pfam" id="PF04775"/>
    </source>
</evidence>
<accession>A0AAV7SXQ2</accession>
<dbReference type="PANTHER" id="PTHR10824:SF18">
    <property type="entry name" value="BILE ACID-COA:AMINO ACID N-ACYLTRANSFERASE"/>
    <property type="match status" value="1"/>
</dbReference>
<dbReference type="PANTHER" id="PTHR10824">
    <property type="entry name" value="ACYL-COENZYME A THIOESTERASE-RELATED"/>
    <property type="match status" value="1"/>
</dbReference>
<keyword evidence="2" id="KW-0276">Fatty acid metabolism</keyword>
<dbReference type="AlphaFoldDB" id="A0AAV7SXQ2"/>
<proteinExistence type="inferred from homology"/>
<dbReference type="FunFam" id="3.40.50.1820:FF:000024">
    <property type="entry name" value="acyl-coenzyme A thioesterase 4"/>
    <property type="match status" value="1"/>
</dbReference>
<evidence type="ECO:0000313" key="7">
    <source>
        <dbReference type="Proteomes" id="UP001066276"/>
    </source>
</evidence>
<feature type="active site" description="Charge relay system" evidence="3">
    <location>
        <position position="328"/>
    </location>
</feature>
<dbReference type="InterPro" id="IPR016662">
    <property type="entry name" value="Acyl-CoA_thioEstase_long-chain"/>
</dbReference>
<evidence type="ECO:0000256" key="1">
    <source>
        <dbReference type="ARBA" id="ARBA00006538"/>
    </source>
</evidence>
<dbReference type="InterPro" id="IPR014940">
    <property type="entry name" value="BAAT_C"/>
</dbReference>
<dbReference type="FunFam" id="2.60.40.2240:FF:000001">
    <property type="entry name" value="acyl-coenzyme A thioesterase 4"/>
    <property type="match status" value="1"/>
</dbReference>
<dbReference type="SUPFAM" id="SSF53474">
    <property type="entry name" value="alpha/beta-Hydrolases"/>
    <property type="match status" value="1"/>
</dbReference>
<evidence type="ECO:0000256" key="2">
    <source>
        <dbReference type="ARBA" id="ARBA00022832"/>
    </source>
</evidence>